<organism evidence="3 4">
    <name type="scientific">Hydrocarboniclastica marina</name>
    <dbReference type="NCBI Taxonomy" id="2259620"/>
    <lineage>
        <taxon>Bacteria</taxon>
        <taxon>Pseudomonadati</taxon>
        <taxon>Pseudomonadota</taxon>
        <taxon>Gammaproteobacteria</taxon>
        <taxon>Alteromonadales</taxon>
        <taxon>Alteromonadaceae</taxon>
        <taxon>Hydrocarboniclastica</taxon>
    </lineage>
</organism>
<proteinExistence type="predicted"/>
<dbReference type="InterPro" id="IPR000891">
    <property type="entry name" value="PYR_CT"/>
</dbReference>
<gene>
    <name evidence="3" type="ORF">soil367_03160</name>
</gene>
<sequence>MFIDCTLRDGGYYNAWDFRPELIRRYLESMLAAGVDAVEMGLRSLDSTGFKGACAYSTDHFLSSLQIPQGLMVGVMVNASELAGDAPLEKSLQRLFPRPAEASPVSLVRIACHVHEFEKVLPASSWLKAQGYRVGFNLMQVADRAQPEVEELAALAEDYPLDALYFADSMGSMNPARTVQIIQWMRKGWSGALGIHTHDNLGMALQNTLAAMDEGVTWVDSTVTGMGRGPGNARTEELAIEIAERRQKRVDLVPLLSLIRKDFRPMQERFGWGTNPYYYLAGKYGIHPTYVQEMLTDSRYDEEDILAVIEHLRLEGGKKFSAHTLAAARHFFKDSPIGSWCPADMMEGREVLLLGTGPGVEAHKWALEDYIRRRQPLVMALNTQSAVSADLIDVRAACHPVRLLADCHTHTLLPQPLITPESMLPDDVRSALEGKKMLDFGLNIQPEGFVFSDTSCSSPSSLVVAYALAVLASGKASRVLMAGFDGYGADDPRSREMQALLEAYQGTEGARTLIAITPTRYNLTTQSVYGMAEQ</sequence>
<evidence type="ECO:0000313" key="4">
    <source>
        <dbReference type="Proteomes" id="UP000298049"/>
    </source>
</evidence>
<dbReference type="SUPFAM" id="SSF51569">
    <property type="entry name" value="Aldolase"/>
    <property type="match status" value="1"/>
</dbReference>
<accession>A0A4P7XDU7</accession>
<name>A0A4P7XDU7_9ALTE</name>
<dbReference type="Gene3D" id="3.20.20.70">
    <property type="entry name" value="Aldolase class I"/>
    <property type="match status" value="1"/>
</dbReference>
<dbReference type="PANTHER" id="PTHR10277:SF9">
    <property type="entry name" value="2-ISOPROPYLMALATE SYNTHASE 1, CHLOROPLASTIC-RELATED"/>
    <property type="match status" value="1"/>
</dbReference>
<dbReference type="Proteomes" id="UP000298049">
    <property type="component" value="Chromosome"/>
</dbReference>
<dbReference type="OrthoDB" id="9803573at2"/>
<reference evidence="3 4" key="1">
    <citation type="submission" date="2018-07" db="EMBL/GenBank/DDBJ databases">
        <title>Marsedoiliclastica nanhaica gen. nov. sp. nov., a novel marine hydrocarbonoclastic bacterium isolated from an in-situ enriched hydrocarbon-degrading consortium in deep-sea sediment.</title>
        <authorList>
            <person name="Dong C."/>
            <person name="Ma T."/>
            <person name="Liu R."/>
            <person name="Shao Z."/>
        </authorList>
    </citation>
    <scope>NUCLEOTIDE SEQUENCE [LARGE SCALE GENOMIC DNA]</scope>
    <source>
        <strain evidence="4">soil36-7</strain>
    </source>
</reference>
<dbReference type="RefSeq" id="WP_136546811.1">
    <property type="nucleotide sequence ID" value="NZ_CP031093.1"/>
</dbReference>
<protein>
    <submittedName>
        <fullName evidence="3">Aldolase</fullName>
    </submittedName>
</protein>
<dbReference type="PROSITE" id="PS50991">
    <property type="entry name" value="PYR_CT"/>
    <property type="match status" value="1"/>
</dbReference>
<dbReference type="AlphaFoldDB" id="A0A4P7XDU7"/>
<feature type="domain" description="Pyruvate carboxyltransferase" evidence="2">
    <location>
        <begin position="1"/>
        <end position="256"/>
    </location>
</feature>
<dbReference type="InterPro" id="IPR050073">
    <property type="entry name" value="2-IPM_HCS-like"/>
</dbReference>
<dbReference type="KEGG" id="hmi:soil367_03160"/>
<dbReference type="EMBL" id="CP031093">
    <property type="protein sequence ID" value="QCF25018.1"/>
    <property type="molecule type" value="Genomic_DNA"/>
</dbReference>
<evidence type="ECO:0000259" key="2">
    <source>
        <dbReference type="PROSITE" id="PS50991"/>
    </source>
</evidence>
<evidence type="ECO:0000256" key="1">
    <source>
        <dbReference type="ARBA" id="ARBA00023211"/>
    </source>
</evidence>
<dbReference type="InterPro" id="IPR013785">
    <property type="entry name" value="Aldolase_TIM"/>
</dbReference>
<dbReference type="Pfam" id="PF00682">
    <property type="entry name" value="HMGL-like"/>
    <property type="match status" value="1"/>
</dbReference>
<dbReference type="PANTHER" id="PTHR10277">
    <property type="entry name" value="HOMOCITRATE SYNTHASE-RELATED"/>
    <property type="match status" value="1"/>
</dbReference>
<keyword evidence="4" id="KW-1185">Reference proteome</keyword>
<keyword evidence="1" id="KW-0464">Manganese</keyword>
<evidence type="ECO:0000313" key="3">
    <source>
        <dbReference type="EMBL" id="QCF25018.1"/>
    </source>
</evidence>
<dbReference type="GO" id="GO:0003852">
    <property type="term" value="F:2-isopropylmalate synthase activity"/>
    <property type="evidence" value="ECO:0007669"/>
    <property type="project" value="TreeGrafter"/>
</dbReference>
<dbReference type="CDD" id="cd07944">
    <property type="entry name" value="DRE_TIM_HOA_like"/>
    <property type="match status" value="1"/>
</dbReference>
<dbReference type="GO" id="GO:0009098">
    <property type="term" value="P:L-leucine biosynthetic process"/>
    <property type="evidence" value="ECO:0007669"/>
    <property type="project" value="TreeGrafter"/>
</dbReference>